<dbReference type="InterPro" id="IPR019368">
    <property type="entry name" value="Ribosomal_mS29"/>
</dbReference>
<dbReference type="EMBL" id="RWJN01000049">
    <property type="protein sequence ID" value="TCD69100.1"/>
    <property type="molecule type" value="Genomic_DNA"/>
</dbReference>
<reference evidence="8 9" key="1">
    <citation type="submission" date="2018-11" db="EMBL/GenBank/DDBJ databases">
        <title>Genome assembly of Steccherinum ochraceum LE-BIN_3174, the white-rot fungus of the Steccherinaceae family (The Residual Polyporoid clade, Polyporales, Basidiomycota).</title>
        <authorList>
            <person name="Fedorova T.V."/>
            <person name="Glazunova O.A."/>
            <person name="Landesman E.O."/>
            <person name="Moiseenko K.V."/>
            <person name="Psurtseva N.V."/>
            <person name="Savinova O.S."/>
            <person name="Shakhova N.V."/>
            <person name="Tyazhelova T.V."/>
            <person name="Vasina D.V."/>
        </authorList>
    </citation>
    <scope>NUCLEOTIDE SEQUENCE [LARGE SCALE GENOMIC DNA]</scope>
    <source>
        <strain evidence="8 9">LE-BIN_3174</strain>
    </source>
</reference>
<gene>
    <name evidence="8" type="primary">RSM23</name>
    <name evidence="8" type="ORF">EIP91_008742</name>
</gene>
<organism evidence="8 9">
    <name type="scientific">Steccherinum ochraceum</name>
    <dbReference type="NCBI Taxonomy" id="92696"/>
    <lineage>
        <taxon>Eukaryota</taxon>
        <taxon>Fungi</taxon>
        <taxon>Dikarya</taxon>
        <taxon>Basidiomycota</taxon>
        <taxon>Agaricomycotina</taxon>
        <taxon>Agaricomycetes</taxon>
        <taxon>Polyporales</taxon>
        <taxon>Steccherinaceae</taxon>
        <taxon>Steccherinum</taxon>
    </lineage>
</organism>
<keyword evidence="4 8" id="KW-0689">Ribosomal protein</keyword>
<dbReference type="Proteomes" id="UP000292702">
    <property type="component" value="Unassembled WGS sequence"/>
</dbReference>
<evidence type="ECO:0000256" key="4">
    <source>
        <dbReference type="ARBA" id="ARBA00022980"/>
    </source>
</evidence>
<dbReference type="PANTHER" id="PTHR12810">
    <property type="entry name" value="MITOCHONDRIAL 28S RIBOSOMAL PROTEIN S29"/>
    <property type="match status" value="1"/>
</dbReference>
<evidence type="ECO:0000256" key="6">
    <source>
        <dbReference type="ARBA" id="ARBA00023274"/>
    </source>
</evidence>
<proteinExistence type="inferred from homology"/>
<dbReference type="OrthoDB" id="274828at2759"/>
<evidence type="ECO:0000256" key="5">
    <source>
        <dbReference type="ARBA" id="ARBA00023128"/>
    </source>
</evidence>
<keyword evidence="9" id="KW-1185">Reference proteome</keyword>
<keyword evidence="6" id="KW-0687">Ribonucleoprotein</keyword>
<dbReference type="GO" id="GO:0005763">
    <property type="term" value="C:mitochondrial small ribosomal subunit"/>
    <property type="evidence" value="ECO:0007669"/>
    <property type="project" value="TreeGrafter"/>
</dbReference>
<keyword evidence="3" id="KW-0809">Transit peptide</keyword>
<evidence type="ECO:0000313" key="9">
    <source>
        <dbReference type="Proteomes" id="UP000292702"/>
    </source>
</evidence>
<dbReference type="Pfam" id="PF10236">
    <property type="entry name" value="DAP3"/>
    <property type="match status" value="1"/>
</dbReference>
<protein>
    <recommendedName>
        <fullName evidence="7">Small ribosomal subunit protein mS29</fullName>
    </recommendedName>
</protein>
<name>A0A4R0RK93_9APHY</name>
<comment type="similarity">
    <text evidence="2">Belongs to the mitochondrion-specific ribosomal protein mS29 family.</text>
</comment>
<dbReference type="STRING" id="92696.A0A4R0RK93"/>
<dbReference type="GO" id="GO:0003735">
    <property type="term" value="F:structural constituent of ribosome"/>
    <property type="evidence" value="ECO:0007669"/>
    <property type="project" value="TreeGrafter"/>
</dbReference>
<accession>A0A4R0RK93</accession>
<sequence length="457" mass="50545">MFSIFASSSLRPAPAVNLLSTSKEQVRNAVKKAGGNKQALASKTKLQQKGFRMKKTYEEKGKEKHDGVFYMQPMPSGRFKDPIFDKQRTVQEFPSIRPEELTENLALGTTRSFGPTATTALKAYGVPRNVLVDFRVLSAPGAVVRDATLRLADRLDKAASSSSQSTRLVLTGSGGTGKSYLLLQSLAYAQSTGYIVLYVPRASKLVDSSTPYSYDPRTWTYAQPKYSHQLLHRLLTVNETSLRKLQLSQDLLADDGSVRLAKGSPLTDLIDFGVRDPAMAPSILARVFQELAEQTQFPVMLAIDDFQSLFCHSTLYRNPKYESIKPYHLSLPRLLLDYASKDKSFKRGAVIAAVSGSNTNWPVTLELQEALGLSTPRPVNEYVKRSTDLAHFAEGLENFAVPEQLTVDEAAAMYELWSKDDALHTGSNDELFLSKLAEASGNARKFVWEGLLQTLAT</sequence>
<evidence type="ECO:0000256" key="3">
    <source>
        <dbReference type="ARBA" id="ARBA00022946"/>
    </source>
</evidence>
<keyword evidence="5" id="KW-0496">Mitochondrion</keyword>
<dbReference type="PANTHER" id="PTHR12810:SF0">
    <property type="entry name" value="SMALL RIBOSOMAL SUBUNIT PROTEIN MS29"/>
    <property type="match status" value="1"/>
</dbReference>
<comment type="subcellular location">
    <subcellularLocation>
        <location evidence="1">Mitochondrion</location>
    </subcellularLocation>
</comment>
<evidence type="ECO:0000256" key="2">
    <source>
        <dbReference type="ARBA" id="ARBA00009863"/>
    </source>
</evidence>
<evidence type="ECO:0000256" key="1">
    <source>
        <dbReference type="ARBA" id="ARBA00004173"/>
    </source>
</evidence>
<evidence type="ECO:0000256" key="7">
    <source>
        <dbReference type="ARBA" id="ARBA00035140"/>
    </source>
</evidence>
<dbReference type="AlphaFoldDB" id="A0A4R0RK93"/>
<comment type="caution">
    <text evidence="8">The sequence shown here is derived from an EMBL/GenBank/DDBJ whole genome shotgun (WGS) entry which is preliminary data.</text>
</comment>
<evidence type="ECO:0000313" key="8">
    <source>
        <dbReference type="EMBL" id="TCD69100.1"/>
    </source>
</evidence>